<reference evidence="1 2" key="1">
    <citation type="submission" date="2020-03" db="EMBL/GenBank/DDBJ databases">
        <title>A novel species.</title>
        <authorList>
            <person name="Gao J."/>
        </authorList>
    </citation>
    <scope>NUCLEOTIDE SEQUENCE [LARGE SCALE GENOMIC DNA]</scope>
    <source>
        <strain evidence="1 2">QMT-12</strain>
    </source>
</reference>
<evidence type="ECO:0000313" key="1">
    <source>
        <dbReference type="EMBL" id="QIQ02362.1"/>
    </source>
</evidence>
<organism evidence="1 2">
    <name type="scientific">Streptomyces liangshanensis</name>
    <dbReference type="NCBI Taxonomy" id="2717324"/>
    <lineage>
        <taxon>Bacteria</taxon>
        <taxon>Bacillati</taxon>
        <taxon>Actinomycetota</taxon>
        <taxon>Actinomycetes</taxon>
        <taxon>Kitasatosporales</taxon>
        <taxon>Streptomycetaceae</taxon>
        <taxon>Streptomyces</taxon>
    </lineage>
</organism>
<gene>
    <name evidence="1" type="ORF">HA039_08615</name>
</gene>
<sequence length="249" mass="25975">MDVRHLKAADPHRTVPFLTLPSRSVPRRGPVATAVLAALLATAGCSDGSDDDQAPPGVTAERICDGALDATAAEALKHLGGTDRFTELTGTTDAGQPNAFSVARAAKHLHDNTGLRSRCTVYKAGDKSGQPLVEMDFKAASTVPARQAVENGARDLTYYPLGVLAYAKEENSTSLYFRCPTKGTGSAAAETPYVNAGLFSTPAQIEGDPAGTYRMSVLNSVSRRVADELGCAGDARLPEQVPAGEESGV</sequence>
<name>A0A6G9GVR5_9ACTN</name>
<proteinExistence type="predicted"/>
<dbReference type="Proteomes" id="UP000501179">
    <property type="component" value="Chromosome"/>
</dbReference>
<accession>A0A6G9GVR5</accession>
<dbReference type="KEGG" id="slia:HA039_08615"/>
<dbReference type="RefSeq" id="WP_167026227.1">
    <property type="nucleotide sequence ID" value="NZ_CP050177.1"/>
</dbReference>
<protein>
    <submittedName>
        <fullName evidence="1">Uncharacterized protein</fullName>
    </submittedName>
</protein>
<dbReference type="AlphaFoldDB" id="A0A6G9GVR5"/>
<dbReference type="EMBL" id="CP050177">
    <property type="protein sequence ID" value="QIQ02362.1"/>
    <property type="molecule type" value="Genomic_DNA"/>
</dbReference>
<keyword evidence="2" id="KW-1185">Reference proteome</keyword>
<evidence type="ECO:0000313" key="2">
    <source>
        <dbReference type="Proteomes" id="UP000501179"/>
    </source>
</evidence>